<dbReference type="Pfam" id="PF26078">
    <property type="entry name" value="Baseplate_J_M"/>
    <property type="match status" value="1"/>
</dbReference>
<name>A0A6I6HDL7_9PSED</name>
<sequence>MTTIFTPIDLSQLPQPDVVEQIDYEQLLAERKAYAVTLWPEEQQAAIAATLELESEPLTKLLQESAYRETVWRQRVNEASLAVMLSSARGNDLDQVAANFNVKRLVIRQANPTAVPPIPEEKESDDALRERAQMAFEGLSTAGPRNSYIFHARGADGRVADASADSPSPAVAVVTVQSITGDGTASPALLDVVRTYLNDEDRRPVADRLTVQGAEILPYQVKASLFLKTQGPEAEPILAAAEQKLLAYVHQRRRLGMQVSESAIHAALHVEGVRKVELDDWVDLNATSAQAPYCTSITLSQGSEP</sequence>
<organism evidence="2 3">
    <name type="scientific">Pseudomonas alkylphenolica</name>
    <dbReference type="NCBI Taxonomy" id="237609"/>
    <lineage>
        <taxon>Bacteria</taxon>
        <taxon>Pseudomonadati</taxon>
        <taxon>Pseudomonadota</taxon>
        <taxon>Gammaproteobacteria</taxon>
        <taxon>Pseudomonadales</taxon>
        <taxon>Pseudomonadaceae</taxon>
        <taxon>Pseudomonas</taxon>
    </lineage>
</organism>
<feature type="domain" description="Baseplate J-like central" evidence="1">
    <location>
        <begin position="140"/>
        <end position="212"/>
    </location>
</feature>
<evidence type="ECO:0000313" key="2">
    <source>
        <dbReference type="EMBL" id="QGW78465.1"/>
    </source>
</evidence>
<dbReference type="InterPro" id="IPR058531">
    <property type="entry name" value="Baseplate_J_M"/>
</dbReference>
<evidence type="ECO:0000259" key="1">
    <source>
        <dbReference type="Pfam" id="PF26078"/>
    </source>
</evidence>
<dbReference type="RefSeq" id="WP_157193334.1">
    <property type="nucleotide sequence ID" value="NZ_CP046621.1"/>
</dbReference>
<dbReference type="EMBL" id="CP046621">
    <property type="protein sequence ID" value="QGW78465.1"/>
    <property type="molecule type" value="Genomic_DNA"/>
</dbReference>
<dbReference type="InterPro" id="IPR014507">
    <property type="entry name" value="Baseplate_assembly_J_pred"/>
</dbReference>
<accession>A0A6I6HDL7</accession>
<gene>
    <name evidence="2" type="ORF">GPJ81_17835</name>
</gene>
<keyword evidence="3" id="KW-1185">Reference proteome</keyword>
<dbReference type="Proteomes" id="UP000426235">
    <property type="component" value="Chromosome"/>
</dbReference>
<reference evidence="2" key="1">
    <citation type="submission" date="2019-12" db="EMBL/GenBank/DDBJ databases">
        <title>Hybrid Genome Assemblies of two High G+C Isolates from Undergraduate Microbiology Courses.</title>
        <authorList>
            <person name="Ne Ville C.J."/>
            <person name="Enright D."/>
            <person name="Hernandez I."/>
            <person name="Dodsworth J."/>
            <person name="Orwin P.M."/>
        </authorList>
    </citation>
    <scope>NUCLEOTIDE SEQUENCE [LARGE SCALE GENOMIC DNA]</scope>
    <source>
        <strain evidence="2">Neo</strain>
    </source>
</reference>
<dbReference type="InterPro" id="IPR052726">
    <property type="entry name" value="Phage_Baseplate_Hub"/>
</dbReference>
<dbReference type="PIRSF" id="PIRSF020481">
    <property type="entry name" value="BAP"/>
    <property type="match status" value="1"/>
</dbReference>
<evidence type="ECO:0000313" key="3">
    <source>
        <dbReference type="Proteomes" id="UP000426235"/>
    </source>
</evidence>
<dbReference type="AlphaFoldDB" id="A0A6I6HDL7"/>
<proteinExistence type="predicted"/>
<protein>
    <submittedName>
        <fullName evidence="2">Baseplate assembly protein</fullName>
    </submittedName>
</protein>
<dbReference type="PANTHER" id="PTHR35862">
    <property type="entry name" value="FELS-2 PROPHAGE PROTEIN"/>
    <property type="match status" value="1"/>
</dbReference>
<dbReference type="PANTHER" id="PTHR35862:SF1">
    <property type="entry name" value="FELS-2 PROPHAGE PROTEIN"/>
    <property type="match status" value="1"/>
</dbReference>